<proteinExistence type="predicted"/>
<dbReference type="InterPro" id="IPR013766">
    <property type="entry name" value="Thioredoxin_domain"/>
</dbReference>
<dbReference type="Pfam" id="PF00578">
    <property type="entry name" value="AhpC-TSA"/>
    <property type="match status" value="1"/>
</dbReference>
<evidence type="ECO:0000256" key="4">
    <source>
        <dbReference type="ARBA" id="ARBA00023284"/>
    </source>
</evidence>
<dbReference type="PROSITE" id="PS51352">
    <property type="entry name" value="THIOREDOXIN_2"/>
    <property type="match status" value="1"/>
</dbReference>
<organism evidence="6">
    <name type="scientific">marine metagenome</name>
    <dbReference type="NCBI Taxonomy" id="408172"/>
    <lineage>
        <taxon>unclassified sequences</taxon>
        <taxon>metagenomes</taxon>
        <taxon>ecological metagenomes</taxon>
    </lineage>
</organism>
<comment type="subcellular location">
    <subcellularLocation>
        <location evidence="1">Cell envelope</location>
    </subcellularLocation>
</comment>
<evidence type="ECO:0000256" key="3">
    <source>
        <dbReference type="ARBA" id="ARBA00023157"/>
    </source>
</evidence>
<dbReference type="GO" id="GO:0016209">
    <property type="term" value="F:antioxidant activity"/>
    <property type="evidence" value="ECO:0007669"/>
    <property type="project" value="InterPro"/>
</dbReference>
<gene>
    <name evidence="6" type="ORF">METZ01_LOCUS6638</name>
</gene>
<dbReference type="CDD" id="cd02966">
    <property type="entry name" value="TlpA_like_family"/>
    <property type="match status" value="1"/>
</dbReference>
<dbReference type="InterPro" id="IPR050553">
    <property type="entry name" value="Thioredoxin_ResA/DsbE_sf"/>
</dbReference>
<keyword evidence="3" id="KW-1015">Disulfide bond</keyword>
<feature type="non-terminal residue" evidence="6">
    <location>
        <position position="1"/>
    </location>
</feature>
<protein>
    <recommendedName>
        <fullName evidence="5">Thioredoxin domain-containing protein</fullName>
    </recommendedName>
</protein>
<dbReference type="InterPro" id="IPR000866">
    <property type="entry name" value="AhpC/TSA"/>
</dbReference>
<name>A0A381NI48_9ZZZZ</name>
<dbReference type="PANTHER" id="PTHR42852:SF6">
    <property type="entry name" value="THIOL:DISULFIDE INTERCHANGE PROTEIN DSBE"/>
    <property type="match status" value="1"/>
</dbReference>
<dbReference type="SUPFAM" id="SSF52833">
    <property type="entry name" value="Thioredoxin-like"/>
    <property type="match status" value="1"/>
</dbReference>
<evidence type="ECO:0000256" key="2">
    <source>
        <dbReference type="ARBA" id="ARBA00022748"/>
    </source>
</evidence>
<evidence type="ECO:0000313" key="6">
    <source>
        <dbReference type="EMBL" id="SUZ53784.1"/>
    </source>
</evidence>
<dbReference type="EMBL" id="UINC01000349">
    <property type="protein sequence ID" value="SUZ53784.1"/>
    <property type="molecule type" value="Genomic_DNA"/>
</dbReference>
<dbReference type="GO" id="GO:0017004">
    <property type="term" value="P:cytochrome complex assembly"/>
    <property type="evidence" value="ECO:0007669"/>
    <property type="project" value="UniProtKB-KW"/>
</dbReference>
<feature type="domain" description="Thioredoxin" evidence="5">
    <location>
        <begin position="13"/>
        <end position="151"/>
    </location>
</feature>
<sequence length="154" mass="17198">VSASAQEEGGSADLINEPAIEFEGVDLDGNIVRLSDLTDKVVLINFWGVWCISCRQEIPELVALDRQWRDRGLVILGADYGDEPKTLPPFVEEFGMSYPVLLDDGLADRYSVIVFPTSILIDRSGRLRLRVEGFLPERFEMMTASIEYLLADGT</sequence>
<dbReference type="AlphaFoldDB" id="A0A381NI48"/>
<evidence type="ECO:0000259" key="5">
    <source>
        <dbReference type="PROSITE" id="PS51352"/>
    </source>
</evidence>
<reference evidence="6" key="1">
    <citation type="submission" date="2018-05" db="EMBL/GenBank/DDBJ databases">
        <authorList>
            <person name="Lanie J.A."/>
            <person name="Ng W.-L."/>
            <person name="Kazmierczak K.M."/>
            <person name="Andrzejewski T.M."/>
            <person name="Davidsen T.M."/>
            <person name="Wayne K.J."/>
            <person name="Tettelin H."/>
            <person name="Glass J.I."/>
            <person name="Rusch D."/>
            <person name="Podicherti R."/>
            <person name="Tsui H.-C.T."/>
            <person name="Winkler M.E."/>
        </authorList>
    </citation>
    <scope>NUCLEOTIDE SEQUENCE</scope>
</reference>
<keyword evidence="4" id="KW-0676">Redox-active center</keyword>
<dbReference type="GO" id="GO:0030313">
    <property type="term" value="C:cell envelope"/>
    <property type="evidence" value="ECO:0007669"/>
    <property type="project" value="UniProtKB-SubCell"/>
</dbReference>
<dbReference type="GO" id="GO:0016491">
    <property type="term" value="F:oxidoreductase activity"/>
    <property type="evidence" value="ECO:0007669"/>
    <property type="project" value="InterPro"/>
</dbReference>
<evidence type="ECO:0000256" key="1">
    <source>
        <dbReference type="ARBA" id="ARBA00004196"/>
    </source>
</evidence>
<dbReference type="Gene3D" id="3.40.30.10">
    <property type="entry name" value="Glutaredoxin"/>
    <property type="match status" value="1"/>
</dbReference>
<dbReference type="InterPro" id="IPR036249">
    <property type="entry name" value="Thioredoxin-like_sf"/>
</dbReference>
<keyword evidence="2" id="KW-0201">Cytochrome c-type biogenesis</keyword>
<dbReference type="PANTHER" id="PTHR42852">
    <property type="entry name" value="THIOL:DISULFIDE INTERCHANGE PROTEIN DSBE"/>
    <property type="match status" value="1"/>
</dbReference>
<accession>A0A381NI48</accession>